<accession>A0A139AT92</accession>
<dbReference type="GO" id="GO:0008483">
    <property type="term" value="F:transaminase activity"/>
    <property type="evidence" value="ECO:0007669"/>
    <property type="project" value="TreeGrafter"/>
</dbReference>
<dbReference type="Gene3D" id="3.90.1150.10">
    <property type="entry name" value="Aspartate Aminotransferase, domain 1"/>
    <property type="match status" value="1"/>
</dbReference>
<name>A0A139AT92_GONPJ</name>
<dbReference type="AlphaFoldDB" id="A0A139AT92"/>
<dbReference type="InterPro" id="IPR015424">
    <property type="entry name" value="PyrdxlP-dep_Trfase"/>
</dbReference>
<sequence>MSSPSFLSTRARALTAGSSAGSALSSGRTRAQANEYNKQSNPDGIINLGVAENRLMWPDVVQKVPVCRFASAIARFLLEWSGLPSLQLNDGFQYRSDHLQYPPYHGTDALRSAIASVLTSFLFPLPTAQITPNQLQITNGCCSAISVVASVLADVGEAVLVPAPYYGGFYSDIEYEAQVKCIGVDFEPPFFRVQVEGLDRAYTQAATQGVTVRALLICSPNNPFGNCYSRDELIDIMRWCAKRHVALVSDEIYAGSVWGSADDDPHDRLYPFVSVLAIDSELEAGLSRDMVHVLWGLSKDFMVNGLRVGVIQSRNKEVVAACRQLAKFHAIPHPLDSLLASILSDHAYVSRHVALNKERLSDMYAHLTCWLRKKNISWIRANAGFFVWLDLRAFVQGMGGRVASLEGGEREAGDSTPVDRSAERLLAERFLEAGVYIALGEAFFCRDLGTYIRAFFVCTVQMKRGVISGSRLVPSRVRDRELGDVGKRPGADVERS</sequence>
<keyword evidence="1" id="KW-0663">Pyridoxal phosphate</keyword>
<dbReference type="InterPro" id="IPR004839">
    <property type="entry name" value="Aminotransferase_I/II_large"/>
</dbReference>
<dbReference type="CDD" id="cd00609">
    <property type="entry name" value="AAT_like"/>
    <property type="match status" value="1"/>
</dbReference>
<proteinExistence type="predicted"/>
<gene>
    <name evidence="4" type="ORF">M427DRAFT_433658</name>
</gene>
<dbReference type="Pfam" id="PF00155">
    <property type="entry name" value="Aminotran_1_2"/>
    <property type="match status" value="1"/>
</dbReference>
<dbReference type="PANTHER" id="PTHR43795">
    <property type="entry name" value="BIFUNCTIONAL ASPARTATE AMINOTRANSFERASE AND GLUTAMATE/ASPARTATE-PREPHENATE AMINOTRANSFERASE-RELATED"/>
    <property type="match status" value="1"/>
</dbReference>
<evidence type="ECO:0000259" key="3">
    <source>
        <dbReference type="Pfam" id="PF00155"/>
    </source>
</evidence>
<dbReference type="OrthoDB" id="7042322at2759"/>
<reference evidence="4 5" key="1">
    <citation type="journal article" date="2015" name="Genome Biol. Evol.">
        <title>Phylogenomic analyses indicate that early fungi evolved digesting cell walls of algal ancestors of land plants.</title>
        <authorList>
            <person name="Chang Y."/>
            <person name="Wang S."/>
            <person name="Sekimoto S."/>
            <person name="Aerts A.L."/>
            <person name="Choi C."/>
            <person name="Clum A."/>
            <person name="LaButti K.M."/>
            <person name="Lindquist E.A."/>
            <person name="Yee Ngan C."/>
            <person name="Ohm R.A."/>
            <person name="Salamov A.A."/>
            <person name="Grigoriev I.V."/>
            <person name="Spatafora J.W."/>
            <person name="Berbee M.L."/>
        </authorList>
    </citation>
    <scope>NUCLEOTIDE SEQUENCE [LARGE SCALE GENOMIC DNA]</scope>
    <source>
        <strain evidence="4 5">JEL478</strain>
    </source>
</reference>
<dbReference type="InterPro" id="IPR015421">
    <property type="entry name" value="PyrdxlP-dep_Trfase_major"/>
</dbReference>
<protein>
    <submittedName>
        <fullName evidence="4">PLP-dependent transferase</fullName>
    </submittedName>
</protein>
<dbReference type="SUPFAM" id="SSF53383">
    <property type="entry name" value="PLP-dependent transferases"/>
    <property type="match status" value="1"/>
</dbReference>
<evidence type="ECO:0000256" key="1">
    <source>
        <dbReference type="ARBA" id="ARBA00022898"/>
    </source>
</evidence>
<feature type="compositionally biased region" description="Low complexity" evidence="2">
    <location>
        <begin position="19"/>
        <end position="31"/>
    </location>
</feature>
<keyword evidence="4" id="KW-0808">Transferase</keyword>
<dbReference type="PANTHER" id="PTHR43795:SF39">
    <property type="entry name" value="AMINOTRANSFERASE CLASS I_CLASSII DOMAIN-CONTAINING PROTEIN"/>
    <property type="match status" value="1"/>
</dbReference>
<organism evidence="4 5">
    <name type="scientific">Gonapodya prolifera (strain JEL478)</name>
    <name type="common">Monoblepharis prolifera</name>
    <dbReference type="NCBI Taxonomy" id="1344416"/>
    <lineage>
        <taxon>Eukaryota</taxon>
        <taxon>Fungi</taxon>
        <taxon>Fungi incertae sedis</taxon>
        <taxon>Chytridiomycota</taxon>
        <taxon>Chytridiomycota incertae sedis</taxon>
        <taxon>Monoblepharidomycetes</taxon>
        <taxon>Monoblepharidales</taxon>
        <taxon>Gonapodyaceae</taxon>
        <taxon>Gonapodya</taxon>
    </lineage>
</organism>
<dbReference type="Proteomes" id="UP000070544">
    <property type="component" value="Unassembled WGS sequence"/>
</dbReference>
<feature type="region of interest" description="Disordered" evidence="2">
    <location>
        <begin position="19"/>
        <end position="38"/>
    </location>
</feature>
<evidence type="ECO:0000313" key="4">
    <source>
        <dbReference type="EMBL" id="KXS19942.1"/>
    </source>
</evidence>
<feature type="domain" description="Aminotransferase class I/classII large" evidence="3">
    <location>
        <begin position="96"/>
        <end position="445"/>
    </location>
</feature>
<dbReference type="Gene3D" id="3.40.640.10">
    <property type="entry name" value="Type I PLP-dependent aspartate aminotransferase-like (Major domain)"/>
    <property type="match status" value="1"/>
</dbReference>
<dbReference type="PRINTS" id="PR00753">
    <property type="entry name" value="ACCSYNTHASE"/>
</dbReference>
<keyword evidence="5" id="KW-1185">Reference proteome</keyword>
<dbReference type="STRING" id="1344416.A0A139AT92"/>
<dbReference type="GO" id="GO:0030170">
    <property type="term" value="F:pyridoxal phosphate binding"/>
    <property type="evidence" value="ECO:0007669"/>
    <property type="project" value="InterPro"/>
</dbReference>
<dbReference type="InterPro" id="IPR015422">
    <property type="entry name" value="PyrdxlP-dep_Trfase_small"/>
</dbReference>
<dbReference type="OMA" id="SAVEHMA"/>
<dbReference type="GO" id="GO:0006520">
    <property type="term" value="P:amino acid metabolic process"/>
    <property type="evidence" value="ECO:0007669"/>
    <property type="project" value="TreeGrafter"/>
</dbReference>
<evidence type="ECO:0000313" key="5">
    <source>
        <dbReference type="Proteomes" id="UP000070544"/>
    </source>
</evidence>
<evidence type="ECO:0000256" key="2">
    <source>
        <dbReference type="SAM" id="MobiDB-lite"/>
    </source>
</evidence>
<dbReference type="InterPro" id="IPR050478">
    <property type="entry name" value="Ethylene_sulfur-biosynth"/>
</dbReference>
<dbReference type="EMBL" id="KQ965737">
    <property type="protein sequence ID" value="KXS19942.1"/>
    <property type="molecule type" value="Genomic_DNA"/>
</dbReference>